<sequence>MRPTGNSGFGRGTLGALSNGAANGMQQADDANIAGYDSSDGRGVLTRAHLQAHADGLRPDTFHADASALEQLSDDQLVRLTVQQSIWLAAHRRSLQANGSTMPSDDTLCELERVETMLGKLLGKDGVALLNEHCDLLLASAELDAYCAAKLELAHQRICGLPITRKEAWDLAAGAFAFTGCFGIGTFFAKYYGNPWISFGLNAFTWMLSERLIPLIRMTTWRSEAADGIYPKIARAYVRRAKFALVRSCGYRVKAPKIHRPAAKGGDRMLTQKQYVQELGGMSASTKAWFAKLRTDDLPYFSYSGLYGLRGIIWDLTVRSREQRNLPGWRALNATTHCLAGVMAGALTMYFIQKARKAQCRQTLPENQYAAAEKLTETPEIQLLKLKKLRAEVALLKAEQTMPITMDRHIDIEEKLKFKQMQILNTQARCTLKGWLGEEASAGFQTSWTKGFTDQQFFGEVPGKRFDTIAGLLGKYSCLLVYMLLITQISWFTIDTEDDSTLEIVLKNLVSNLLLIAMPNFMLRTEWTTLHLFLLGMIDLLTQPAREFIGCGSYVHHEDNERFIVSDHETRAKLRSQASMRSLSAGDLPRVEEVNDEEEALSPTPTSTNSRFAPVSLKGRTNSPVRSAPETNNEGDDGTGVRLTSVVIDGNDDDEAQSSESEVEV</sequence>
<evidence type="ECO:0000313" key="3">
    <source>
        <dbReference type="Proteomes" id="UP000622890"/>
    </source>
</evidence>
<dbReference type="Proteomes" id="UP000622890">
    <property type="component" value="Unassembled WGS sequence"/>
</dbReference>
<protein>
    <submittedName>
        <fullName evidence="2">Uncharacterized protein</fullName>
    </submittedName>
</protein>
<name>A0A934W921_9BURK</name>
<organism evidence="2 3">
    <name type="scientific">Noviherbaspirillum pedocola</name>
    <dbReference type="NCBI Taxonomy" id="2801341"/>
    <lineage>
        <taxon>Bacteria</taxon>
        <taxon>Pseudomonadati</taxon>
        <taxon>Pseudomonadota</taxon>
        <taxon>Betaproteobacteria</taxon>
        <taxon>Burkholderiales</taxon>
        <taxon>Oxalobacteraceae</taxon>
        <taxon>Noviherbaspirillum</taxon>
    </lineage>
</organism>
<keyword evidence="3" id="KW-1185">Reference proteome</keyword>
<accession>A0A934W921</accession>
<reference evidence="2" key="1">
    <citation type="submission" date="2021-01" db="EMBL/GenBank/DDBJ databases">
        <title>Genome sequence of strain Noviherbaspirillum sp. DKR-6.</title>
        <authorList>
            <person name="Chaudhary D.K."/>
        </authorList>
    </citation>
    <scope>NUCLEOTIDE SEQUENCE</scope>
    <source>
        <strain evidence="2">DKR-6</strain>
    </source>
</reference>
<feature type="compositionally biased region" description="Polar residues" evidence="1">
    <location>
        <begin position="619"/>
        <end position="632"/>
    </location>
</feature>
<dbReference type="EMBL" id="JAEPBG010000018">
    <property type="protein sequence ID" value="MBK4738250.1"/>
    <property type="molecule type" value="Genomic_DNA"/>
</dbReference>
<evidence type="ECO:0000313" key="2">
    <source>
        <dbReference type="EMBL" id="MBK4738250.1"/>
    </source>
</evidence>
<dbReference type="RefSeq" id="WP_200597295.1">
    <property type="nucleotide sequence ID" value="NZ_JAEPBG010000018.1"/>
</dbReference>
<feature type="region of interest" description="Disordered" evidence="1">
    <location>
        <begin position="576"/>
        <end position="665"/>
    </location>
</feature>
<gene>
    <name evidence="2" type="ORF">JJB74_26810</name>
</gene>
<feature type="compositionally biased region" description="Acidic residues" evidence="1">
    <location>
        <begin position="650"/>
        <end position="665"/>
    </location>
</feature>
<comment type="caution">
    <text evidence="2">The sequence shown here is derived from an EMBL/GenBank/DDBJ whole genome shotgun (WGS) entry which is preliminary data.</text>
</comment>
<evidence type="ECO:0000256" key="1">
    <source>
        <dbReference type="SAM" id="MobiDB-lite"/>
    </source>
</evidence>
<dbReference type="AlphaFoldDB" id="A0A934W921"/>
<proteinExistence type="predicted"/>